<dbReference type="EMBL" id="WIUZ02000001">
    <property type="protein sequence ID" value="KAF9792888.1"/>
    <property type="molecule type" value="Genomic_DNA"/>
</dbReference>
<organism evidence="2 3">
    <name type="scientific">Thelephora terrestris</name>
    <dbReference type="NCBI Taxonomy" id="56493"/>
    <lineage>
        <taxon>Eukaryota</taxon>
        <taxon>Fungi</taxon>
        <taxon>Dikarya</taxon>
        <taxon>Basidiomycota</taxon>
        <taxon>Agaricomycotina</taxon>
        <taxon>Agaricomycetes</taxon>
        <taxon>Thelephorales</taxon>
        <taxon>Thelephoraceae</taxon>
        <taxon>Thelephora</taxon>
    </lineage>
</organism>
<protein>
    <recommendedName>
        <fullName evidence="1">DUF6593 domain-containing protein</fullName>
    </recommendedName>
</protein>
<proteinExistence type="predicted"/>
<dbReference type="OrthoDB" id="3183898at2759"/>
<comment type="caution">
    <text evidence="2">The sequence shown here is derived from an EMBL/GenBank/DDBJ whole genome shotgun (WGS) entry which is preliminary data.</text>
</comment>
<evidence type="ECO:0000259" key="1">
    <source>
        <dbReference type="Pfam" id="PF20236"/>
    </source>
</evidence>
<evidence type="ECO:0000313" key="3">
    <source>
        <dbReference type="Proteomes" id="UP000736335"/>
    </source>
</evidence>
<accession>A0A9P6LDD0</accession>
<reference evidence="2" key="2">
    <citation type="submission" date="2020-11" db="EMBL/GenBank/DDBJ databases">
        <authorList>
            <consortium name="DOE Joint Genome Institute"/>
            <person name="Kuo A."/>
            <person name="Miyauchi S."/>
            <person name="Kiss E."/>
            <person name="Drula E."/>
            <person name="Kohler A."/>
            <person name="Sanchez-Garcia M."/>
            <person name="Andreopoulos B."/>
            <person name="Barry K.W."/>
            <person name="Bonito G."/>
            <person name="Buee M."/>
            <person name="Carver A."/>
            <person name="Chen C."/>
            <person name="Cichocki N."/>
            <person name="Clum A."/>
            <person name="Culley D."/>
            <person name="Crous P.W."/>
            <person name="Fauchery L."/>
            <person name="Girlanda M."/>
            <person name="Hayes R."/>
            <person name="Keri Z."/>
            <person name="Labutti K."/>
            <person name="Lipzen A."/>
            <person name="Lombard V."/>
            <person name="Magnuson J."/>
            <person name="Maillard F."/>
            <person name="Morin E."/>
            <person name="Murat C."/>
            <person name="Nolan M."/>
            <person name="Ohm R."/>
            <person name="Pangilinan J."/>
            <person name="Pereira M."/>
            <person name="Perotto S."/>
            <person name="Peter M."/>
            <person name="Riley R."/>
            <person name="Sitrit Y."/>
            <person name="Stielow B."/>
            <person name="Szollosi G."/>
            <person name="Zifcakova L."/>
            <person name="Stursova M."/>
            <person name="Spatafora J.W."/>
            <person name="Tedersoo L."/>
            <person name="Vaario L.-M."/>
            <person name="Yamada A."/>
            <person name="Yan M."/>
            <person name="Wang P."/>
            <person name="Xu J."/>
            <person name="Bruns T."/>
            <person name="Baldrian P."/>
            <person name="Vilgalys R."/>
            <person name="Henrissat B."/>
            <person name="Grigoriev I.V."/>
            <person name="Hibbett D."/>
            <person name="Nagy L.G."/>
            <person name="Martin F.M."/>
        </authorList>
    </citation>
    <scope>NUCLEOTIDE SEQUENCE</scope>
    <source>
        <strain evidence="2">UH-Tt-Lm1</strain>
    </source>
</reference>
<dbReference type="InterPro" id="IPR046528">
    <property type="entry name" value="DUF6593"/>
</dbReference>
<name>A0A9P6LDD0_9AGAM</name>
<sequence length="175" mass="20125">MTEPPVYEVFFTGRDDARDGCIVIGEDTKPIFYRFETPPSYVGNTRTTVYRNAGEVVACMDWPPVGYQLGVLTIANRQSPMTRFVMHGSTVNSRVFLAADGRQFEWRRCPDDPNSYDATNHRIATYRRRHQDTPIGPSYAYMSYLFDNEHFLLESLIALCLNKWLDHPMQSAQGQ</sequence>
<feature type="domain" description="DUF6593" evidence="1">
    <location>
        <begin position="26"/>
        <end position="136"/>
    </location>
</feature>
<dbReference type="AlphaFoldDB" id="A0A9P6LDD0"/>
<reference evidence="2" key="1">
    <citation type="journal article" date="2020" name="Nat. Commun.">
        <title>Large-scale genome sequencing of mycorrhizal fungi provides insights into the early evolution of symbiotic traits.</title>
        <authorList>
            <person name="Miyauchi S."/>
            <person name="Kiss E."/>
            <person name="Kuo A."/>
            <person name="Drula E."/>
            <person name="Kohler A."/>
            <person name="Sanchez-Garcia M."/>
            <person name="Morin E."/>
            <person name="Andreopoulos B."/>
            <person name="Barry K.W."/>
            <person name="Bonito G."/>
            <person name="Buee M."/>
            <person name="Carver A."/>
            <person name="Chen C."/>
            <person name="Cichocki N."/>
            <person name="Clum A."/>
            <person name="Culley D."/>
            <person name="Crous P.W."/>
            <person name="Fauchery L."/>
            <person name="Girlanda M."/>
            <person name="Hayes R.D."/>
            <person name="Keri Z."/>
            <person name="LaButti K."/>
            <person name="Lipzen A."/>
            <person name="Lombard V."/>
            <person name="Magnuson J."/>
            <person name="Maillard F."/>
            <person name="Murat C."/>
            <person name="Nolan M."/>
            <person name="Ohm R.A."/>
            <person name="Pangilinan J."/>
            <person name="Pereira M.F."/>
            <person name="Perotto S."/>
            <person name="Peter M."/>
            <person name="Pfister S."/>
            <person name="Riley R."/>
            <person name="Sitrit Y."/>
            <person name="Stielow J.B."/>
            <person name="Szollosi G."/>
            <person name="Zifcakova L."/>
            <person name="Stursova M."/>
            <person name="Spatafora J.W."/>
            <person name="Tedersoo L."/>
            <person name="Vaario L.M."/>
            <person name="Yamada A."/>
            <person name="Yan M."/>
            <person name="Wang P."/>
            <person name="Xu J."/>
            <person name="Bruns T."/>
            <person name="Baldrian P."/>
            <person name="Vilgalys R."/>
            <person name="Dunand C."/>
            <person name="Henrissat B."/>
            <person name="Grigoriev I.V."/>
            <person name="Hibbett D."/>
            <person name="Nagy L.G."/>
            <person name="Martin F.M."/>
        </authorList>
    </citation>
    <scope>NUCLEOTIDE SEQUENCE</scope>
    <source>
        <strain evidence="2">UH-Tt-Lm1</strain>
    </source>
</reference>
<keyword evidence="3" id="KW-1185">Reference proteome</keyword>
<gene>
    <name evidence="2" type="ORF">BJ322DRAFT_997340</name>
</gene>
<dbReference type="Proteomes" id="UP000736335">
    <property type="component" value="Unassembled WGS sequence"/>
</dbReference>
<dbReference type="Pfam" id="PF20236">
    <property type="entry name" value="DUF6593"/>
    <property type="match status" value="1"/>
</dbReference>
<evidence type="ECO:0000313" key="2">
    <source>
        <dbReference type="EMBL" id="KAF9792888.1"/>
    </source>
</evidence>